<evidence type="ECO:0000256" key="3">
    <source>
        <dbReference type="ARBA" id="ARBA00022816"/>
    </source>
</evidence>
<feature type="region of interest" description="Disordered" evidence="9">
    <location>
        <begin position="1"/>
        <end position="279"/>
    </location>
</feature>
<evidence type="ECO:0000256" key="7">
    <source>
        <dbReference type="ARBA" id="ARBA00023242"/>
    </source>
</evidence>
<dbReference type="InterPro" id="IPR024882">
    <property type="entry name" value="NUP58/p45/49"/>
</dbReference>
<feature type="compositionally biased region" description="Polar residues" evidence="9">
    <location>
        <begin position="213"/>
        <end position="232"/>
    </location>
</feature>
<dbReference type="PANTHER" id="PTHR13437">
    <property type="entry name" value="NUCLEOPORIN P58/P45 NUCLEOPORIN-LIKE PROTEIN 1"/>
    <property type="match status" value="1"/>
</dbReference>
<feature type="compositionally biased region" description="Polar residues" evidence="9">
    <location>
        <begin position="181"/>
        <end position="206"/>
    </location>
</feature>
<accession>A0A1E3JH94</accession>
<dbReference type="PANTHER" id="PTHR13437:SF2">
    <property type="entry name" value="NUCLEOPORIN P58_P45"/>
    <property type="match status" value="1"/>
</dbReference>
<proteinExistence type="predicted"/>
<feature type="compositionally biased region" description="Low complexity" evidence="9">
    <location>
        <begin position="252"/>
        <end position="271"/>
    </location>
</feature>
<dbReference type="Pfam" id="PF13634">
    <property type="entry name" value="Nucleoporin_FG"/>
    <property type="match status" value="2"/>
</dbReference>
<feature type="compositionally biased region" description="Polar residues" evidence="9">
    <location>
        <begin position="29"/>
        <end position="43"/>
    </location>
</feature>
<name>A0A1E3JH94_9TREE</name>
<dbReference type="GO" id="GO:0017056">
    <property type="term" value="F:structural constituent of nuclear pore"/>
    <property type="evidence" value="ECO:0007669"/>
    <property type="project" value="InterPro"/>
</dbReference>
<evidence type="ECO:0000256" key="4">
    <source>
        <dbReference type="ARBA" id="ARBA00022927"/>
    </source>
</evidence>
<comment type="caution">
    <text evidence="10">The sequence shown here is derived from an EMBL/GenBank/DDBJ whole genome shotgun (WGS) entry which is preliminary data.</text>
</comment>
<dbReference type="GO" id="GO:0005643">
    <property type="term" value="C:nuclear pore"/>
    <property type="evidence" value="ECO:0007669"/>
    <property type="project" value="UniProtKB-SubCell"/>
</dbReference>
<feature type="compositionally biased region" description="Low complexity" evidence="9">
    <location>
        <begin position="56"/>
        <end position="92"/>
    </location>
</feature>
<evidence type="ECO:0000256" key="8">
    <source>
        <dbReference type="SAM" id="Coils"/>
    </source>
</evidence>
<evidence type="ECO:0000313" key="10">
    <source>
        <dbReference type="EMBL" id="ODO00261.1"/>
    </source>
</evidence>
<feature type="compositionally biased region" description="Gly residues" evidence="9">
    <location>
        <begin position="146"/>
        <end position="158"/>
    </location>
</feature>
<evidence type="ECO:0000256" key="5">
    <source>
        <dbReference type="ARBA" id="ARBA00023010"/>
    </source>
</evidence>
<keyword evidence="6" id="KW-0906">Nuclear pore complex</keyword>
<evidence type="ECO:0000256" key="6">
    <source>
        <dbReference type="ARBA" id="ARBA00023132"/>
    </source>
</evidence>
<keyword evidence="5" id="KW-0811">Translocation</keyword>
<evidence type="ECO:0000256" key="9">
    <source>
        <dbReference type="SAM" id="MobiDB-lite"/>
    </source>
</evidence>
<keyword evidence="3" id="KW-0509">mRNA transport</keyword>
<dbReference type="AlphaFoldDB" id="A0A1E3JH94"/>
<evidence type="ECO:0000256" key="2">
    <source>
        <dbReference type="ARBA" id="ARBA00022448"/>
    </source>
</evidence>
<dbReference type="GO" id="GO:0008139">
    <property type="term" value="F:nuclear localization sequence binding"/>
    <property type="evidence" value="ECO:0007669"/>
    <property type="project" value="InterPro"/>
</dbReference>
<protein>
    <recommendedName>
        <fullName evidence="12">Nucleoporin Nup54 alpha-helical domain-containing protein</fullName>
    </recommendedName>
</protein>
<comment type="subcellular location">
    <subcellularLocation>
        <location evidence="1">Nucleus</location>
        <location evidence="1">Nuclear pore complex</location>
    </subcellularLocation>
</comment>
<dbReference type="GO" id="GO:0015031">
    <property type="term" value="P:protein transport"/>
    <property type="evidence" value="ECO:0007669"/>
    <property type="project" value="UniProtKB-KW"/>
</dbReference>
<evidence type="ECO:0000313" key="11">
    <source>
        <dbReference type="Proteomes" id="UP000095149"/>
    </source>
</evidence>
<keyword evidence="2" id="KW-0813">Transport</keyword>
<keyword evidence="4" id="KW-0653">Protein transport</keyword>
<gene>
    <name evidence="10" type="ORF">I350_06890</name>
</gene>
<reference evidence="10 11" key="1">
    <citation type="submission" date="2016-06" db="EMBL/GenBank/DDBJ databases">
        <title>Evolution of pathogenesis and genome organization in the Tremellales.</title>
        <authorList>
            <person name="Cuomo C."/>
            <person name="Litvintseva A."/>
            <person name="Heitman J."/>
            <person name="Chen Y."/>
            <person name="Sun S."/>
            <person name="Springer D."/>
            <person name="Dromer F."/>
            <person name="Young S."/>
            <person name="Zeng Q."/>
            <person name="Chapman S."/>
            <person name="Gujja S."/>
            <person name="Saif S."/>
            <person name="Birren B."/>
        </authorList>
    </citation>
    <scope>NUCLEOTIDE SEQUENCE [LARGE SCALE GENOMIC DNA]</scope>
    <source>
        <strain evidence="10 11">CBS 6273</strain>
    </source>
</reference>
<dbReference type="InterPro" id="IPR025574">
    <property type="entry name" value="Nucleoporin_FG_rpt"/>
</dbReference>
<evidence type="ECO:0000256" key="1">
    <source>
        <dbReference type="ARBA" id="ARBA00004567"/>
    </source>
</evidence>
<dbReference type="Proteomes" id="UP000095149">
    <property type="component" value="Unassembled WGS sequence"/>
</dbReference>
<dbReference type="Gene3D" id="6.10.140.1350">
    <property type="match status" value="1"/>
</dbReference>
<dbReference type="GO" id="GO:0051028">
    <property type="term" value="P:mRNA transport"/>
    <property type="evidence" value="ECO:0007669"/>
    <property type="project" value="UniProtKB-KW"/>
</dbReference>
<feature type="compositionally biased region" description="Low complexity" evidence="9">
    <location>
        <begin position="16"/>
        <end position="27"/>
    </location>
</feature>
<feature type="coiled-coil region" evidence="8">
    <location>
        <begin position="399"/>
        <end position="426"/>
    </location>
</feature>
<keyword evidence="7" id="KW-0539">Nucleus</keyword>
<feature type="compositionally biased region" description="Low complexity" evidence="9">
    <location>
        <begin position="100"/>
        <end position="145"/>
    </location>
</feature>
<organism evidence="10 11">
    <name type="scientific">Cryptococcus amylolentus CBS 6273</name>
    <dbReference type="NCBI Taxonomy" id="1296118"/>
    <lineage>
        <taxon>Eukaryota</taxon>
        <taxon>Fungi</taxon>
        <taxon>Dikarya</taxon>
        <taxon>Basidiomycota</taxon>
        <taxon>Agaricomycotina</taxon>
        <taxon>Tremellomycetes</taxon>
        <taxon>Tremellales</taxon>
        <taxon>Cryptococcaceae</taxon>
        <taxon>Cryptococcus</taxon>
    </lineage>
</organism>
<sequence>MLHCSYDPSFSFGNKPAAAPAPAAPAATSPFSFGNTSTQPAAPSSSSGGGLFGNTSQSQQPPQQQPAAGGSSLFGSFGAKPAAPAAGAPAAGGLFGSLGAGQQQQQQQQQPATGEGLFGSTTQPQQQQQSGGLFGSTANQQPQQQAGGGLFGSTGGQQAGQQAGSGLFGSTAQKPAGGLFGSTTQPAQQSTGSGLFGSTSQPAQHNTGGGLFRSTTQPQQSGGTGLFGSTSQPPKPAGSLFGNQPGGTSLFGQTTQPAQNQQQLQTSTNGTSGSGGIEKTAKFSDLPEAAQKYIEQLDASIKNQKSVATLLNTEPLGLAIWQTGLDVKTATEDYGSISHTLKSLKNSISQLHEKMIDQSRDVERLKEIWDIYSSGDARMAQVKLAAYKEFPQEFFSKVADQMEEKAARYKKTIAQLNRAIVSLSSESHAPSPQAIAQTINNHQQAILALAGQLDQMQVRMNGLKQTFAAEWRDKTGSVRDPFEMAREERGVKA</sequence>
<dbReference type="EMBL" id="MEKH01000011">
    <property type="protein sequence ID" value="ODO00261.1"/>
    <property type="molecule type" value="Genomic_DNA"/>
</dbReference>
<evidence type="ECO:0008006" key="12">
    <source>
        <dbReference type="Google" id="ProtNLM"/>
    </source>
</evidence>
<dbReference type="OrthoDB" id="2538017at2759"/>
<keyword evidence="8" id="KW-0175">Coiled coil</keyword>